<gene>
    <name evidence="3" type="ORF">ACFFIC_07555</name>
</gene>
<proteinExistence type="predicted"/>
<comment type="caution">
    <text evidence="3">The sequence shown here is derived from an EMBL/GenBank/DDBJ whole genome shotgun (WGS) entry which is preliminary data.</text>
</comment>
<dbReference type="InterPro" id="IPR027417">
    <property type="entry name" value="P-loop_NTPase"/>
</dbReference>
<feature type="region of interest" description="Disordered" evidence="1">
    <location>
        <begin position="62"/>
        <end position="81"/>
    </location>
</feature>
<accession>A0ABV6IP96</accession>
<evidence type="ECO:0000256" key="1">
    <source>
        <dbReference type="SAM" id="MobiDB-lite"/>
    </source>
</evidence>
<evidence type="ECO:0000259" key="2">
    <source>
        <dbReference type="Pfam" id="PF01926"/>
    </source>
</evidence>
<evidence type="ECO:0000313" key="3">
    <source>
        <dbReference type="EMBL" id="MFC0385411.1"/>
    </source>
</evidence>
<sequence>MAGLLGKAWGALRGAVPGLFRSGTAAPDWAAGRGRILLVGPTGAGKSTLVNAILGEGTAPAGAGAPMTGSTTWHGKDSPLPLALGDTRGLEAAESAAQVAAFEASLGALPPERRPHLVWLVINAEGGRAFAGTGTLAALGASLRAATIPCLVVLTHAEPGEAAHARLRARIAGTMPGTPVAAVNSRPLLGEDGTVLLPAHGTEELLALSRPFLPEPP</sequence>
<dbReference type="CDD" id="cd00882">
    <property type="entry name" value="Ras_like_GTPase"/>
    <property type="match status" value="1"/>
</dbReference>
<dbReference type="Proteomes" id="UP001589789">
    <property type="component" value="Unassembled WGS sequence"/>
</dbReference>
<protein>
    <submittedName>
        <fullName evidence="3">GTPase</fullName>
    </submittedName>
</protein>
<name>A0ABV6IP96_9PROT</name>
<reference evidence="3 4" key="1">
    <citation type="submission" date="2024-09" db="EMBL/GenBank/DDBJ databases">
        <authorList>
            <person name="Sun Q."/>
            <person name="Mori K."/>
        </authorList>
    </citation>
    <scope>NUCLEOTIDE SEQUENCE [LARGE SCALE GENOMIC DNA]</scope>
    <source>
        <strain evidence="3 4">CCM 7468</strain>
    </source>
</reference>
<dbReference type="InterPro" id="IPR006073">
    <property type="entry name" value="GTP-bd"/>
</dbReference>
<dbReference type="Gene3D" id="3.40.50.300">
    <property type="entry name" value="P-loop containing nucleotide triphosphate hydrolases"/>
    <property type="match status" value="1"/>
</dbReference>
<feature type="domain" description="G" evidence="2">
    <location>
        <begin position="35"/>
        <end position="124"/>
    </location>
</feature>
<dbReference type="EMBL" id="JBHLVZ010000005">
    <property type="protein sequence ID" value="MFC0385411.1"/>
    <property type="molecule type" value="Genomic_DNA"/>
</dbReference>
<dbReference type="Pfam" id="PF01926">
    <property type="entry name" value="MMR_HSR1"/>
    <property type="match status" value="1"/>
</dbReference>
<dbReference type="SUPFAM" id="SSF52540">
    <property type="entry name" value="P-loop containing nucleoside triphosphate hydrolases"/>
    <property type="match status" value="1"/>
</dbReference>
<feature type="compositionally biased region" description="Low complexity" evidence="1">
    <location>
        <begin position="62"/>
        <end position="72"/>
    </location>
</feature>
<dbReference type="RefSeq" id="WP_377049559.1">
    <property type="nucleotide sequence ID" value="NZ_JBHLVZ010000005.1"/>
</dbReference>
<evidence type="ECO:0000313" key="4">
    <source>
        <dbReference type="Proteomes" id="UP001589789"/>
    </source>
</evidence>
<organism evidence="3 4">
    <name type="scientific">Muricoccus vinaceus</name>
    <dbReference type="NCBI Taxonomy" id="424704"/>
    <lineage>
        <taxon>Bacteria</taxon>
        <taxon>Pseudomonadati</taxon>
        <taxon>Pseudomonadota</taxon>
        <taxon>Alphaproteobacteria</taxon>
        <taxon>Acetobacterales</taxon>
        <taxon>Roseomonadaceae</taxon>
        <taxon>Muricoccus</taxon>
    </lineage>
</organism>
<keyword evidence="4" id="KW-1185">Reference proteome</keyword>